<dbReference type="PANTHER" id="PTHR43434">
    <property type="entry name" value="PHOSPHOGLYCOLATE PHOSPHATASE"/>
    <property type="match status" value="1"/>
</dbReference>
<dbReference type="Gene3D" id="3.40.50.1000">
    <property type="entry name" value="HAD superfamily/HAD-like"/>
    <property type="match status" value="1"/>
</dbReference>
<dbReference type="InterPro" id="IPR050155">
    <property type="entry name" value="HAD-like_hydrolase_sf"/>
</dbReference>
<dbReference type="NCBIfam" id="TIGR01509">
    <property type="entry name" value="HAD-SF-IA-v3"/>
    <property type="match status" value="1"/>
</dbReference>
<reference evidence="2" key="1">
    <citation type="submission" date="2017-05" db="EMBL/GenBank/DDBJ databases">
        <authorList>
            <person name="Sharma S."/>
            <person name="Sidhu C."/>
            <person name="Pinnaka A.K."/>
        </authorList>
    </citation>
    <scope>NUCLEOTIDE SEQUENCE [LARGE SCALE GENOMIC DNA]</scope>
    <source>
        <strain evidence="2">AK93</strain>
    </source>
</reference>
<dbReference type="OrthoDB" id="9773910at2"/>
<dbReference type="CDD" id="cd01427">
    <property type="entry name" value="HAD_like"/>
    <property type="match status" value="1"/>
</dbReference>
<evidence type="ECO:0000313" key="2">
    <source>
        <dbReference type="Proteomes" id="UP000256763"/>
    </source>
</evidence>
<dbReference type="InterPro" id="IPR023214">
    <property type="entry name" value="HAD_sf"/>
</dbReference>
<dbReference type="SFLD" id="SFLDG01129">
    <property type="entry name" value="C1.5:_HAD__Beta-PGM__Phosphata"/>
    <property type="match status" value="1"/>
</dbReference>
<dbReference type="SFLD" id="SFLDS00003">
    <property type="entry name" value="Haloacid_Dehalogenase"/>
    <property type="match status" value="1"/>
</dbReference>
<dbReference type="EMBL" id="NFZW01000001">
    <property type="protein sequence ID" value="RFA39308.1"/>
    <property type="molecule type" value="Genomic_DNA"/>
</dbReference>
<dbReference type="AlphaFoldDB" id="A0A3E0X2P5"/>
<dbReference type="GO" id="GO:0006281">
    <property type="term" value="P:DNA repair"/>
    <property type="evidence" value="ECO:0007669"/>
    <property type="project" value="TreeGrafter"/>
</dbReference>
<dbReference type="Proteomes" id="UP000256763">
    <property type="component" value="Unassembled WGS sequence"/>
</dbReference>
<dbReference type="GO" id="GO:0008967">
    <property type="term" value="F:phosphoglycolate phosphatase activity"/>
    <property type="evidence" value="ECO:0007669"/>
    <property type="project" value="TreeGrafter"/>
</dbReference>
<dbReference type="PANTHER" id="PTHR43434:SF3">
    <property type="entry name" value="GMP_IMP NUCLEOTIDASE YRFG"/>
    <property type="match status" value="1"/>
</dbReference>
<accession>A0A3E0X2P5</accession>
<dbReference type="InterPro" id="IPR006439">
    <property type="entry name" value="HAD-SF_hydro_IA"/>
</dbReference>
<dbReference type="GO" id="GO:0005829">
    <property type="term" value="C:cytosol"/>
    <property type="evidence" value="ECO:0007669"/>
    <property type="project" value="TreeGrafter"/>
</dbReference>
<sequence length="220" mass="25613">MIDWHRIDTVLLDMDGTLLDLHFDNHFWLEFLPARCAEVRGVDMDDFLADILPHMRALEGTMDWYCIDYWSRLLDIDVLALKREVSHLIRFRPHAQAFLKALQSSDKRSLLVTNAHQNTLALKVEHTALDRYLDELISTHDFRRPKEDPLFWDQLREAYPFDPARTLLIDDNLSVLRTARDYGIGQLLGVAQPDSRQAAKIWEEFPAVGAFTDIMPRVGR</sequence>
<dbReference type="Pfam" id="PF00702">
    <property type="entry name" value="Hydrolase"/>
    <property type="match status" value="1"/>
</dbReference>
<protein>
    <submittedName>
        <fullName evidence="1">Haloacid dehalogenase</fullName>
    </submittedName>
</protein>
<dbReference type="RefSeq" id="WP_116300737.1">
    <property type="nucleotide sequence ID" value="NZ_NFZV01000001.1"/>
</dbReference>
<name>A0A3E0X2P5_9GAMM</name>
<gene>
    <name evidence="1" type="ORF">CAL65_00335</name>
</gene>
<dbReference type="SUPFAM" id="SSF56784">
    <property type="entry name" value="HAD-like"/>
    <property type="match status" value="1"/>
</dbReference>
<comment type="caution">
    <text evidence="1">The sequence shown here is derived from an EMBL/GenBank/DDBJ whole genome shotgun (WGS) entry which is preliminary data.</text>
</comment>
<proteinExistence type="predicted"/>
<dbReference type="InterPro" id="IPR036412">
    <property type="entry name" value="HAD-like_sf"/>
</dbReference>
<keyword evidence="2" id="KW-1185">Reference proteome</keyword>
<evidence type="ECO:0000313" key="1">
    <source>
        <dbReference type="EMBL" id="RFA39308.1"/>
    </source>
</evidence>
<dbReference type="NCBIfam" id="NF011564">
    <property type="entry name" value="PRK14988.1"/>
    <property type="match status" value="1"/>
</dbReference>
<organism evidence="1 2">
    <name type="scientific">Alkalilimnicola ehrlichii</name>
    <dbReference type="NCBI Taxonomy" id="351052"/>
    <lineage>
        <taxon>Bacteria</taxon>
        <taxon>Pseudomonadati</taxon>
        <taxon>Pseudomonadota</taxon>
        <taxon>Gammaproteobacteria</taxon>
        <taxon>Chromatiales</taxon>
        <taxon>Ectothiorhodospiraceae</taxon>
        <taxon>Alkalilimnicola</taxon>
    </lineage>
</organism>